<protein>
    <submittedName>
        <fullName evidence="3">Bifunctional 3-(3-hydroxy-phenyl)propionate/3-hydroxycinnamic acid hydroxylase</fullName>
    </submittedName>
</protein>
<dbReference type="Pfam" id="PF01494">
    <property type="entry name" value="FAD_binding_3"/>
    <property type="match status" value="1"/>
</dbReference>
<dbReference type="Gene3D" id="3.40.30.120">
    <property type="match status" value="1"/>
</dbReference>
<dbReference type="GO" id="GO:0071949">
    <property type="term" value="F:FAD binding"/>
    <property type="evidence" value="ECO:0007669"/>
    <property type="project" value="InterPro"/>
</dbReference>
<dbReference type="Proteomes" id="UP000471166">
    <property type="component" value="Unassembled WGS sequence"/>
</dbReference>
<gene>
    <name evidence="3" type="ORF">GV791_15065</name>
</gene>
<dbReference type="RefSeq" id="WP_163845294.1">
    <property type="nucleotide sequence ID" value="NZ_JAAGVB010000020.1"/>
</dbReference>
<dbReference type="GO" id="GO:0019622">
    <property type="term" value="P:3-(3-hydroxy)phenylpropionate catabolic process"/>
    <property type="evidence" value="ECO:0007669"/>
    <property type="project" value="TreeGrafter"/>
</dbReference>
<evidence type="ECO:0000259" key="2">
    <source>
        <dbReference type="Pfam" id="PF01494"/>
    </source>
</evidence>
<dbReference type="InterPro" id="IPR002938">
    <property type="entry name" value="FAD-bd"/>
</dbReference>
<dbReference type="NCBIfam" id="NF004829">
    <property type="entry name" value="PRK06183.1-3"/>
    <property type="match status" value="1"/>
</dbReference>
<dbReference type="PRINTS" id="PR00420">
    <property type="entry name" value="RNGMNOXGNASE"/>
</dbReference>
<dbReference type="AlphaFoldDB" id="A0A6P1CQD4"/>
<proteinExistence type="predicted"/>
<dbReference type="InterPro" id="IPR036188">
    <property type="entry name" value="FAD/NAD-bd_sf"/>
</dbReference>
<evidence type="ECO:0000313" key="3">
    <source>
        <dbReference type="EMBL" id="NEW33873.1"/>
    </source>
</evidence>
<dbReference type="InterPro" id="IPR050631">
    <property type="entry name" value="PheA/TfdB_FAD_monoxygenase"/>
</dbReference>
<dbReference type="EMBL" id="JAAGVB010000020">
    <property type="protein sequence ID" value="NEW33873.1"/>
    <property type="molecule type" value="Genomic_DNA"/>
</dbReference>
<dbReference type="GO" id="GO:0008688">
    <property type="term" value="F:3-(3-hydroxyphenyl)propionate hydroxylase activity"/>
    <property type="evidence" value="ECO:0007669"/>
    <property type="project" value="TreeGrafter"/>
</dbReference>
<organism evidence="3 4">
    <name type="scientific">Nocardia cyriacigeorgica</name>
    <dbReference type="NCBI Taxonomy" id="135487"/>
    <lineage>
        <taxon>Bacteria</taxon>
        <taxon>Bacillati</taxon>
        <taxon>Actinomycetota</taxon>
        <taxon>Actinomycetes</taxon>
        <taxon>Mycobacteriales</taxon>
        <taxon>Nocardiaceae</taxon>
        <taxon>Nocardia</taxon>
    </lineage>
</organism>
<accession>A0A6P1CQD4</accession>
<dbReference type="Gene3D" id="3.30.9.10">
    <property type="entry name" value="D-Amino Acid Oxidase, subunit A, domain 2"/>
    <property type="match status" value="1"/>
</dbReference>
<reference evidence="3 4" key="1">
    <citation type="submission" date="2020-01" db="EMBL/GenBank/DDBJ databases">
        <title>Genetics and antimicrobial susceptibilities of Nocardia species isolated from the soil; a comparison with species isolated from humans.</title>
        <authorList>
            <person name="Carrasco G."/>
            <person name="Monzon S."/>
            <person name="Sansegundo M."/>
            <person name="Garcia E."/>
            <person name="Garrido N."/>
            <person name="Medina M.J."/>
            <person name="Villalon P."/>
            <person name="Ramirez-Arocha A.C."/>
            <person name="Jimenez P."/>
            <person name="Cuesta I."/>
            <person name="Valdezate S."/>
        </authorList>
    </citation>
    <scope>NUCLEOTIDE SEQUENCE [LARGE SCALE GENOMIC DNA]</scope>
    <source>
        <strain evidence="3 4">CNM20110626</strain>
    </source>
</reference>
<dbReference type="PANTHER" id="PTHR43476:SF3">
    <property type="entry name" value="FAD-BINDING MONOOXYGENASE"/>
    <property type="match status" value="1"/>
</dbReference>
<comment type="caution">
    <text evidence="3">The sequence shown here is derived from an EMBL/GenBank/DDBJ whole genome shotgun (WGS) entry which is preliminary data.</text>
</comment>
<feature type="domain" description="FAD-binding" evidence="2">
    <location>
        <begin position="6"/>
        <end position="349"/>
    </location>
</feature>
<sequence length="533" mass="58701">MSTAAVPVVVVGAGPSGLTAATLLAQYGIETVVLERWNGVYPQPRAVHLDGEVRRILTRLRVGTAFDAISRPALGLRLIDGAGRHVLAQFDRDPNPGRNGHPEANLFDQPELEAILRENAGHRSEVTIRGEVEVIGSVDEIDCVRVDYIDRRTGARNSIRGRYLLGCDGANSIVRTSMGVGMRDFGFRQRWLVVDVATSAELAQWDGIHQVSDPNRAATFMRIGEQRYRWEFQLLPNESASDYQKMEDLLPLIRPWTESVALADFELLRVAEYTFCARVAQQWRSRRTFLLGDAAHLTPPFIGQGMGAGLRDAANLSWKLAAVLSGELGDDALDSYEIERKPHAQAMIRIAMLLGASMTAGGEIGSRARRVFAPYVHRMPGFDRRFINGETPALHHSSLVTKAARFTSLAGRLVPNPPLPDGRRLDDLITGRFALITSQTPTAAQRAMVEDRAAVLIITNAGEELHRWLRHGRARAALIRPDGTVQCAGRDLSRLCDAVVRLPVPDTCCPVVYRGRCDWSDGARDAAEAGEIR</sequence>
<dbReference type="SUPFAM" id="SSF51905">
    <property type="entry name" value="FAD/NAD(P)-binding domain"/>
    <property type="match status" value="1"/>
</dbReference>
<keyword evidence="1" id="KW-0560">Oxidoreductase</keyword>
<evidence type="ECO:0000256" key="1">
    <source>
        <dbReference type="ARBA" id="ARBA00023002"/>
    </source>
</evidence>
<dbReference type="Gene3D" id="3.50.50.60">
    <property type="entry name" value="FAD/NAD(P)-binding domain"/>
    <property type="match status" value="1"/>
</dbReference>
<dbReference type="PANTHER" id="PTHR43476">
    <property type="entry name" value="3-(3-HYDROXY-PHENYL)PROPIONATE/3-HYDROXYCINNAMIC ACID HYDROXYLASE"/>
    <property type="match status" value="1"/>
</dbReference>
<evidence type="ECO:0000313" key="4">
    <source>
        <dbReference type="Proteomes" id="UP000471166"/>
    </source>
</evidence>
<name>A0A6P1CQD4_9NOCA</name>